<evidence type="ECO:0000259" key="5">
    <source>
        <dbReference type="Pfam" id="PF01814"/>
    </source>
</evidence>
<dbReference type="Pfam" id="PF01814">
    <property type="entry name" value="Hemerythrin"/>
    <property type="match status" value="1"/>
</dbReference>
<dbReference type="PANTHER" id="PTHR37164:SF1">
    <property type="entry name" value="BACTERIOHEMERYTHRIN"/>
    <property type="match status" value="1"/>
</dbReference>
<keyword evidence="7" id="KW-1185">Reference proteome</keyword>
<dbReference type="NCBIfam" id="TIGR02481">
    <property type="entry name" value="hemeryth_dom"/>
    <property type="match status" value="1"/>
</dbReference>
<keyword evidence="4" id="KW-0408">Iron</keyword>
<evidence type="ECO:0000256" key="2">
    <source>
        <dbReference type="ARBA" id="ARBA00022621"/>
    </source>
</evidence>
<accession>A0A521G2R1</accession>
<dbReference type="InterPro" id="IPR016131">
    <property type="entry name" value="Haemerythrin_Fe_BS"/>
</dbReference>
<evidence type="ECO:0000256" key="4">
    <source>
        <dbReference type="ARBA" id="ARBA00023004"/>
    </source>
</evidence>
<dbReference type="CDD" id="cd12107">
    <property type="entry name" value="Hemerythrin"/>
    <property type="match status" value="1"/>
</dbReference>
<evidence type="ECO:0000313" key="7">
    <source>
        <dbReference type="Proteomes" id="UP000316238"/>
    </source>
</evidence>
<dbReference type="Proteomes" id="UP000316238">
    <property type="component" value="Unassembled WGS sequence"/>
</dbReference>
<dbReference type="GO" id="GO:0046872">
    <property type="term" value="F:metal ion binding"/>
    <property type="evidence" value="ECO:0007669"/>
    <property type="project" value="UniProtKB-KW"/>
</dbReference>
<keyword evidence="2" id="KW-0561">Oxygen transport</keyword>
<dbReference type="GO" id="GO:0005344">
    <property type="term" value="F:oxygen carrier activity"/>
    <property type="evidence" value="ECO:0007669"/>
    <property type="project" value="UniProtKB-KW"/>
</dbReference>
<evidence type="ECO:0000256" key="1">
    <source>
        <dbReference type="ARBA" id="ARBA00010587"/>
    </source>
</evidence>
<keyword evidence="3" id="KW-0479">Metal-binding</keyword>
<organism evidence="6 7">
    <name type="scientific">Candidatus Electronema aureum</name>
    <dbReference type="NCBI Taxonomy" id="2005002"/>
    <lineage>
        <taxon>Bacteria</taxon>
        <taxon>Pseudomonadati</taxon>
        <taxon>Thermodesulfobacteriota</taxon>
        <taxon>Desulfobulbia</taxon>
        <taxon>Desulfobulbales</taxon>
        <taxon>Desulfobulbaceae</taxon>
        <taxon>Candidatus Electronema</taxon>
    </lineage>
</organism>
<dbReference type="AlphaFoldDB" id="A0A521G2R1"/>
<dbReference type="EMBL" id="NQJD01000008">
    <property type="protein sequence ID" value="TAA75314.1"/>
    <property type="molecule type" value="Genomic_DNA"/>
</dbReference>
<keyword evidence="2" id="KW-0813">Transport</keyword>
<protein>
    <submittedName>
        <fullName evidence="6">Hemerythrin</fullName>
    </submittedName>
</protein>
<sequence>MSLITWDDSLSVNVAEIDRQHQKLVAMINELHDAMKSGKGKDVMGRIISGLISYTDSHFKVEEKYFAQFKYPNSAAHMKEHTAFVKKVSEFHSDFEAGRLTVSIDTLYFLRDWLQGHIKGTDKKYSSFFHENGLR</sequence>
<dbReference type="InterPro" id="IPR050669">
    <property type="entry name" value="Hemerythrin"/>
</dbReference>
<dbReference type="InterPro" id="IPR012312">
    <property type="entry name" value="Hemerythrin-like"/>
</dbReference>
<feature type="domain" description="Hemerythrin-like" evidence="5">
    <location>
        <begin position="14"/>
        <end position="125"/>
    </location>
</feature>
<reference evidence="6" key="1">
    <citation type="submission" date="2017-07" db="EMBL/GenBank/DDBJ databases">
        <title>The cable genome - Insights into the physiology and evolution of filamentous bacteria capable of sulfide oxidation via long distance electron transfer.</title>
        <authorList>
            <person name="Thorup C."/>
            <person name="Bjerg J.T."/>
            <person name="Schreiber L."/>
            <person name="Nielsen L.P."/>
            <person name="Kjeldsen K.U."/>
            <person name="Boesen T."/>
            <person name="Boggild A."/>
            <person name="Meysman F."/>
            <person name="Geelhoed J."/>
            <person name="Schramm A."/>
        </authorList>
    </citation>
    <scope>NUCLEOTIDE SEQUENCE [LARGE SCALE GENOMIC DNA]</scope>
    <source>
        <strain evidence="6">GS</strain>
    </source>
</reference>
<dbReference type="PROSITE" id="PS00550">
    <property type="entry name" value="HEMERYTHRINS"/>
    <property type="match status" value="1"/>
</dbReference>
<comment type="caution">
    <text evidence="6">The sequence shown here is derived from an EMBL/GenBank/DDBJ whole genome shotgun (WGS) entry which is preliminary data.</text>
</comment>
<name>A0A521G2R1_9BACT</name>
<comment type="similarity">
    <text evidence="1">Belongs to the hemerythrin family.</text>
</comment>
<gene>
    <name evidence="6" type="ORF">CDV28_10853</name>
</gene>
<dbReference type="InterPro" id="IPR035938">
    <property type="entry name" value="Hemerythrin-like_sf"/>
</dbReference>
<evidence type="ECO:0000313" key="6">
    <source>
        <dbReference type="EMBL" id="TAA75314.1"/>
    </source>
</evidence>
<dbReference type="NCBIfam" id="NF033749">
    <property type="entry name" value="bact_hemeryth"/>
    <property type="match status" value="1"/>
</dbReference>
<dbReference type="SUPFAM" id="SSF47188">
    <property type="entry name" value="Hemerythrin-like"/>
    <property type="match status" value="1"/>
</dbReference>
<proteinExistence type="inferred from homology"/>
<dbReference type="PANTHER" id="PTHR37164">
    <property type="entry name" value="BACTERIOHEMERYTHRIN"/>
    <property type="match status" value="1"/>
</dbReference>
<dbReference type="Gene3D" id="1.20.120.50">
    <property type="entry name" value="Hemerythrin-like"/>
    <property type="match status" value="1"/>
</dbReference>
<evidence type="ECO:0000256" key="3">
    <source>
        <dbReference type="ARBA" id="ARBA00022723"/>
    </source>
</evidence>
<dbReference type="InterPro" id="IPR012827">
    <property type="entry name" value="Hemerythrin_metal-bd"/>
</dbReference>